<evidence type="ECO:0000256" key="3">
    <source>
        <dbReference type="ARBA" id="ARBA00023180"/>
    </source>
</evidence>
<organism evidence="5 6">
    <name type="scientific">Acidiphilium iwatense</name>
    <dbReference type="NCBI Taxonomy" id="768198"/>
    <lineage>
        <taxon>Bacteria</taxon>
        <taxon>Pseudomonadati</taxon>
        <taxon>Pseudomonadota</taxon>
        <taxon>Alphaproteobacteria</taxon>
        <taxon>Acetobacterales</taxon>
        <taxon>Acidocellaceae</taxon>
        <taxon>Acidiphilium</taxon>
    </lineage>
</organism>
<feature type="domain" description="Glycosyltransferase 61 catalytic" evidence="4">
    <location>
        <begin position="93"/>
        <end position="261"/>
    </location>
</feature>
<gene>
    <name evidence="5" type="ORF">L2A60_10120</name>
</gene>
<keyword evidence="2" id="KW-0808">Transferase</keyword>
<keyword evidence="1" id="KW-0328">Glycosyltransferase</keyword>
<reference evidence="5 6" key="1">
    <citation type="submission" date="2022-01" db="EMBL/GenBank/DDBJ databases">
        <authorList>
            <person name="Won M."/>
            <person name="Kim S.-J."/>
            <person name="Kwon S.-W."/>
        </authorList>
    </citation>
    <scope>NUCLEOTIDE SEQUENCE [LARGE SCALE GENOMIC DNA]</scope>
    <source>
        <strain evidence="5 6">KCTC 23505</strain>
    </source>
</reference>
<accession>A0ABS9DZ17</accession>
<evidence type="ECO:0000256" key="2">
    <source>
        <dbReference type="ARBA" id="ARBA00022679"/>
    </source>
</evidence>
<dbReference type="Pfam" id="PF04577">
    <property type="entry name" value="Glyco_transf_61"/>
    <property type="match status" value="1"/>
</dbReference>
<dbReference type="EMBL" id="JAKGBZ010000017">
    <property type="protein sequence ID" value="MCF3947035.1"/>
    <property type="molecule type" value="Genomic_DNA"/>
</dbReference>
<keyword evidence="6" id="KW-1185">Reference proteome</keyword>
<comment type="caution">
    <text evidence="5">The sequence shown here is derived from an EMBL/GenBank/DDBJ whole genome shotgun (WGS) entry which is preliminary data.</text>
</comment>
<name>A0ABS9DZ17_9PROT</name>
<proteinExistence type="predicted"/>
<dbReference type="PANTHER" id="PTHR20961">
    <property type="entry name" value="GLYCOSYLTRANSFERASE"/>
    <property type="match status" value="1"/>
</dbReference>
<dbReference type="InterPro" id="IPR007657">
    <property type="entry name" value="Glycosyltransferase_61"/>
</dbReference>
<evidence type="ECO:0000259" key="4">
    <source>
        <dbReference type="Pfam" id="PF04577"/>
    </source>
</evidence>
<sequence length="323" mass="35793">MRENPIHRLKRVGSLVLNNAILSPESMAVLCPGRGFFDASIENLAMWNGCLSAADRNFIELANDAWRWADPSRPIPEIDTVVLPVGGIGIGNYGHFLYDGLPAALLHRLLLGPHAVLAGRPLLPWQSEILDALGLLDGYVALDRPTRFRKIVTSDMVSFNVQYPSRFVCAVFDRLRFRFGTGTKGRRRLLISRALPENRRVMENRPEIEAVAAEFGFEMMQPARMTIAEQARLFAEADCVIGESGAALANLGFCDPGTNVLEIQPERFADGWTRAACHVLGLRWHVFFACVTGEPGDGPVREFGFTVDPVMFRKALAEAFPAR</sequence>
<dbReference type="RefSeq" id="WP_235704268.1">
    <property type="nucleotide sequence ID" value="NZ_JAKGBZ010000017.1"/>
</dbReference>
<evidence type="ECO:0000313" key="6">
    <source>
        <dbReference type="Proteomes" id="UP001521209"/>
    </source>
</evidence>
<protein>
    <submittedName>
        <fullName evidence="5">Glycosyltransferase family 61 protein</fullName>
    </submittedName>
</protein>
<keyword evidence="3" id="KW-0325">Glycoprotein</keyword>
<evidence type="ECO:0000313" key="5">
    <source>
        <dbReference type="EMBL" id="MCF3947035.1"/>
    </source>
</evidence>
<dbReference type="InterPro" id="IPR049625">
    <property type="entry name" value="Glyco_transf_61_cat"/>
</dbReference>
<dbReference type="Proteomes" id="UP001521209">
    <property type="component" value="Unassembled WGS sequence"/>
</dbReference>
<evidence type="ECO:0000256" key="1">
    <source>
        <dbReference type="ARBA" id="ARBA00022676"/>
    </source>
</evidence>